<accession>A0ABQ0AGL3</accession>
<keyword evidence="3" id="KW-0032">Aminotransferase</keyword>
<dbReference type="Gene3D" id="3.30.70.1400">
    <property type="entry name" value="Aminomethyltransferase beta-barrel domains"/>
    <property type="match status" value="1"/>
</dbReference>
<dbReference type="Gene3D" id="3.30.1360.120">
    <property type="entry name" value="Probable tRNA modification gtpase trme, domain 1"/>
    <property type="match status" value="1"/>
</dbReference>
<comment type="caution">
    <text evidence="9">The sequence shown here is derived from an EMBL/GenBank/DDBJ whole genome shotgun (WGS) entry which is preliminary data.</text>
</comment>
<evidence type="ECO:0000313" key="9">
    <source>
        <dbReference type="EMBL" id="GAA6195000.1"/>
    </source>
</evidence>
<evidence type="ECO:0000313" key="10">
    <source>
        <dbReference type="Proteomes" id="UP001441944"/>
    </source>
</evidence>
<dbReference type="NCBIfam" id="NF001567">
    <property type="entry name" value="PRK00389.1"/>
    <property type="match status" value="1"/>
</dbReference>
<evidence type="ECO:0000256" key="2">
    <source>
        <dbReference type="ARBA" id="ARBA00012616"/>
    </source>
</evidence>
<reference evidence="9 10" key="1">
    <citation type="submission" date="2024-04" db="EMBL/GenBank/DDBJ databases">
        <title>Draft genome sequence of Pseudophaeobacter arcticus NBRC 116598.</title>
        <authorList>
            <person name="Miyakawa T."/>
            <person name="Kusuya Y."/>
            <person name="Miura T."/>
        </authorList>
    </citation>
    <scope>NUCLEOTIDE SEQUENCE [LARGE SCALE GENOMIC DNA]</scope>
    <source>
        <strain evidence="9 10">SU-CL00105</strain>
    </source>
</reference>
<dbReference type="InterPro" id="IPR027266">
    <property type="entry name" value="TrmE/GcvT-like"/>
</dbReference>
<dbReference type="InterPro" id="IPR013977">
    <property type="entry name" value="GcvT_C"/>
</dbReference>
<dbReference type="SUPFAM" id="SSF101790">
    <property type="entry name" value="Aminomethyltransferase beta-barrel domain"/>
    <property type="match status" value="1"/>
</dbReference>
<dbReference type="InterPro" id="IPR006222">
    <property type="entry name" value="GCVT_N"/>
</dbReference>
<comment type="catalytic activity">
    <reaction evidence="6">
        <text>N(6)-[(R)-S(8)-aminomethyldihydrolipoyl]-L-lysyl-[protein] + (6S)-5,6,7,8-tetrahydrofolate = N(6)-[(R)-dihydrolipoyl]-L-lysyl-[protein] + (6R)-5,10-methylene-5,6,7,8-tetrahydrofolate + NH4(+)</text>
        <dbReference type="Rhea" id="RHEA:16945"/>
        <dbReference type="Rhea" id="RHEA-COMP:10475"/>
        <dbReference type="Rhea" id="RHEA-COMP:10492"/>
        <dbReference type="ChEBI" id="CHEBI:15636"/>
        <dbReference type="ChEBI" id="CHEBI:28938"/>
        <dbReference type="ChEBI" id="CHEBI:57453"/>
        <dbReference type="ChEBI" id="CHEBI:83100"/>
        <dbReference type="ChEBI" id="CHEBI:83143"/>
        <dbReference type="EC" id="2.1.2.10"/>
    </reaction>
</comment>
<evidence type="ECO:0000256" key="6">
    <source>
        <dbReference type="ARBA" id="ARBA00047665"/>
    </source>
</evidence>
<dbReference type="NCBIfam" id="TIGR00528">
    <property type="entry name" value="gcvT"/>
    <property type="match status" value="1"/>
</dbReference>
<evidence type="ECO:0000256" key="1">
    <source>
        <dbReference type="ARBA" id="ARBA00008609"/>
    </source>
</evidence>
<dbReference type="PANTHER" id="PTHR43757">
    <property type="entry name" value="AMINOMETHYLTRANSFERASE"/>
    <property type="match status" value="1"/>
</dbReference>
<proteinExistence type="inferred from homology"/>
<dbReference type="InterPro" id="IPR029043">
    <property type="entry name" value="GcvT/YgfZ_C"/>
</dbReference>
<organism evidence="9 10">
    <name type="scientific">Pseudophaeobacter arcticus</name>
    <dbReference type="NCBI Taxonomy" id="385492"/>
    <lineage>
        <taxon>Bacteria</taxon>
        <taxon>Pseudomonadati</taxon>
        <taxon>Pseudomonadota</taxon>
        <taxon>Alphaproteobacteria</taxon>
        <taxon>Rhodobacterales</taxon>
        <taxon>Paracoccaceae</taxon>
        <taxon>Pseudophaeobacter</taxon>
    </lineage>
</organism>
<name>A0ABQ0AGL3_9RHOB</name>
<evidence type="ECO:0000256" key="5">
    <source>
        <dbReference type="ARBA" id="ARBA00031395"/>
    </source>
</evidence>
<dbReference type="Gene3D" id="4.10.1250.10">
    <property type="entry name" value="Aminomethyltransferase fragment"/>
    <property type="match status" value="1"/>
</dbReference>
<dbReference type="Gene3D" id="2.40.30.110">
    <property type="entry name" value="Aminomethyltransferase beta-barrel domains"/>
    <property type="match status" value="1"/>
</dbReference>
<dbReference type="SUPFAM" id="SSF103025">
    <property type="entry name" value="Folate-binding domain"/>
    <property type="match status" value="1"/>
</dbReference>
<dbReference type="EMBL" id="BAABWU010000001">
    <property type="protein sequence ID" value="GAA6195000.1"/>
    <property type="molecule type" value="Genomic_DNA"/>
</dbReference>
<dbReference type="Pfam" id="PF08669">
    <property type="entry name" value="GCV_T_C"/>
    <property type="match status" value="1"/>
</dbReference>
<dbReference type="Proteomes" id="UP001441944">
    <property type="component" value="Unassembled WGS sequence"/>
</dbReference>
<feature type="domain" description="Aminomethyltransferase C-terminal" evidence="8">
    <location>
        <begin position="285"/>
        <end position="363"/>
    </location>
</feature>
<keyword evidence="4" id="KW-0808">Transferase</keyword>
<dbReference type="InterPro" id="IPR006223">
    <property type="entry name" value="GcvT"/>
</dbReference>
<comment type="similarity">
    <text evidence="1">Belongs to the GcvT family.</text>
</comment>
<evidence type="ECO:0000256" key="4">
    <source>
        <dbReference type="ARBA" id="ARBA00022679"/>
    </source>
</evidence>
<dbReference type="NCBIfam" id="NF010093">
    <property type="entry name" value="PRK13579.1"/>
    <property type="match status" value="1"/>
</dbReference>
<gene>
    <name evidence="9" type="primary">gcvT</name>
    <name evidence="9" type="ORF">NBRC116598_04440</name>
</gene>
<dbReference type="PIRSF" id="PIRSF006487">
    <property type="entry name" value="GcvT"/>
    <property type="match status" value="1"/>
</dbReference>
<sequence>MSDTLTDVPKRTPLYDLHVELGGKMVDFAGWEMPVQYPMGIMGEHKQCREKAGLFDVSHMGQVILKGDDIATQLEKIAPSAFTALKEGKARYTFFTNDQGGIMDDLIVSNAGDHFFVVVNASMRHQDIPHMAQHLEGIEVTEVFDRALVAVQGPAAENVVGALCPAARDMKFMETILADIMGVECRLSRLGYTGEDGYEISIPEDKAVAITRALLAHEDCEPAGLGARDSLRLEAGLCLYGNDIDTETTPVEAALTWAMQKRRREEGGFPGAARIQKQLTEGAARKLVGIKPIGRAPARQGVEVQSTEGETIGAITSGGFGPTVGGPVAMGYVAAGHSTPGETVNLIIRGKSQPAEVVALPFVTQNYKR</sequence>
<protein>
    <recommendedName>
        <fullName evidence="2">aminomethyltransferase</fullName>
        <ecNumber evidence="2">2.1.2.10</ecNumber>
    </recommendedName>
    <alternativeName>
        <fullName evidence="5">Glycine cleavage system T protein</fullName>
    </alternativeName>
</protein>
<keyword evidence="10" id="KW-1185">Reference proteome</keyword>
<feature type="domain" description="GCVT N-terminal" evidence="7">
    <location>
        <begin position="14"/>
        <end position="261"/>
    </location>
</feature>
<dbReference type="PANTHER" id="PTHR43757:SF2">
    <property type="entry name" value="AMINOMETHYLTRANSFERASE, MITOCHONDRIAL"/>
    <property type="match status" value="1"/>
</dbReference>
<dbReference type="EC" id="2.1.2.10" evidence="2"/>
<dbReference type="InterPro" id="IPR028896">
    <property type="entry name" value="GcvT/YgfZ/DmdA"/>
</dbReference>
<evidence type="ECO:0000256" key="3">
    <source>
        <dbReference type="ARBA" id="ARBA00022576"/>
    </source>
</evidence>
<dbReference type="Pfam" id="PF01571">
    <property type="entry name" value="GCV_T"/>
    <property type="match status" value="1"/>
</dbReference>
<evidence type="ECO:0000259" key="8">
    <source>
        <dbReference type="Pfam" id="PF08669"/>
    </source>
</evidence>
<evidence type="ECO:0000259" key="7">
    <source>
        <dbReference type="Pfam" id="PF01571"/>
    </source>
</evidence>